<name>A0A2X0M3R3_9BASI</name>
<organism evidence="1 2">
    <name type="scientific">Microbotryum silenes-dioicae</name>
    <dbReference type="NCBI Taxonomy" id="796604"/>
    <lineage>
        <taxon>Eukaryota</taxon>
        <taxon>Fungi</taxon>
        <taxon>Dikarya</taxon>
        <taxon>Basidiomycota</taxon>
        <taxon>Pucciniomycotina</taxon>
        <taxon>Microbotryomycetes</taxon>
        <taxon>Microbotryales</taxon>
        <taxon>Microbotryaceae</taxon>
        <taxon>Microbotryum</taxon>
    </lineage>
</organism>
<proteinExistence type="predicted"/>
<dbReference type="Proteomes" id="UP000249464">
    <property type="component" value="Unassembled WGS sequence"/>
</dbReference>
<protein>
    <submittedName>
        <fullName evidence="1">BQ5605_C002g01650 protein</fullName>
    </submittedName>
</protein>
<sequence>MAKQLVRQVLVKSLASYFERRHRRERMRALQARKQDLADANLGENAGKTRGNLTVTDIAGLFGLHTRGRRFTK</sequence>
<evidence type="ECO:0000313" key="1">
    <source>
        <dbReference type="EMBL" id="SGY34547.1"/>
    </source>
</evidence>
<keyword evidence="2" id="KW-1185">Reference proteome</keyword>
<dbReference type="EMBL" id="FQNC01000041">
    <property type="protein sequence ID" value="SGY34547.1"/>
    <property type="molecule type" value="Genomic_DNA"/>
</dbReference>
<dbReference type="AlphaFoldDB" id="A0A2X0M3R3"/>
<reference evidence="1 2" key="1">
    <citation type="submission" date="2016-11" db="EMBL/GenBank/DDBJ databases">
        <authorList>
            <person name="Jaros S."/>
            <person name="Januszkiewicz K."/>
            <person name="Wedrychowicz H."/>
        </authorList>
    </citation>
    <scope>NUCLEOTIDE SEQUENCE [LARGE SCALE GENOMIC DNA]</scope>
</reference>
<evidence type="ECO:0000313" key="2">
    <source>
        <dbReference type="Proteomes" id="UP000249464"/>
    </source>
</evidence>
<accession>A0A2X0M3R3</accession>
<gene>
    <name evidence="1" type="primary">BQ5605_C002g01650</name>
    <name evidence="1" type="ORF">BQ5605_C002G01650</name>
</gene>